<dbReference type="HOGENOM" id="CLU_1343426_0_0_1"/>
<evidence type="ECO:0000313" key="2">
    <source>
        <dbReference type="EMBL" id="EHK46801.1"/>
    </source>
</evidence>
<feature type="chain" id="PRO_5003525177" evidence="1">
    <location>
        <begin position="26"/>
        <end position="204"/>
    </location>
</feature>
<evidence type="ECO:0000256" key="1">
    <source>
        <dbReference type="SAM" id="SignalP"/>
    </source>
</evidence>
<keyword evidence="3" id="KW-1185">Reference proteome</keyword>
<feature type="signal peptide" evidence="1">
    <location>
        <begin position="1"/>
        <end position="25"/>
    </location>
</feature>
<accession>G9NRF5</accession>
<dbReference type="EMBL" id="ABDG02000022">
    <property type="protein sequence ID" value="EHK46801.1"/>
    <property type="molecule type" value="Genomic_DNA"/>
</dbReference>
<organism evidence="2 3">
    <name type="scientific">Hypocrea atroviridis (strain ATCC 20476 / IMI 206040)</name>
    <name type="common">Trichoderma atroviride</name>
    <dbReference type="NCBI Taxonomy" id="452589"/>
    <lineage>
        <taxon>Eukaryota</taxon>
        <taxon>Fungi</taxon>
        <taxon>Dikarya</taxon>
        <taxon>Ascomycota</taxon>
        <taxon>Pezizomycotina</taxon>
        <taxon>Sordariomycetes</taxon>
        <taxon>Hypocreomycetidae</taxon>
        <taxon>Hypocreales</taxon>
        <taxon>Hypocreaceae</taxon>
        <taxon>Trichoderma</taxon>
    </lineage>
</organism>
<dbReference type="KEGG" id="tatv:25786303"/>
<keyword evidence="1" id="KW-0732">Signal</keyword>
<protein>
    <submittedName>
        <fullName evidence="2">Uncharacterized protein</fullName>
    </submittedName>
</protein>
<dbReference type="GeneID" id="25786303"/>
<proteinExistence type="predicted"/>
<comment type="caution">
    <text evidence="2">The sequence shown here is derived from an EMBL/GenBank/DDBJ whole genome shotgun (WGS) entry which is preliminary data.</text>
</comment>
<evidence type="ECO:0000313" key="3">
    <source>
        <dbReference type="Proteomes" id="UP000005426"/>
    </source>
</evidence>
<name>G9NRF5_HYPAI</name>
<dbReference type="Proteomes" id="UP000005426">
    <property type="component" value="Unassembled WGS sequence"/>
</dbReference>
<reference evidence="2 3" key="1">
    <citation type="journal article" date="2011" name="Genome Biol.">
        <title>Comparative genome sequence analysis underscores mycoparasitism as the ancestral life style of Trichoderma.</title>
        <authorList>
            <person name="Kubicek C.P."/>
            <person name="Herrera-Estrella A."/>
            <person name="Seidl-Seiboth V."/>
            <person name="Martinez D.A."/>
            <person name="Druzhinina I.S."/>
            <person name="Thon M."/>
            <person name="Zeilinger S."/>
            <person name="Casas-Flores S."/>
            <person name="Horwitz B.A."/>
            <person name="Mukherjee P.K."/>
            <person name="Mukherjee M."/>
            <person name="Kredics L."/>
            <person name="Alcaraz L.D."/>
            <person name="Aerts A."/>
            <person name="Antal Z."/>
            <person name="Atanasova L."/>
            <person name="Cervantes-Badillo M.G."/>
            <person name="Challacombe J."/>
            <person name="Chertkov O."/>
            <person name="McCluskey K."/>
            <person name="Coulpier F."/>
            <person name="Deshpande N."/>
            <person name="von Doehren H."/>
            <person name="Ebbole D.J."/>
            <person name="Esquivel-Naranjo E.U."/>
            <person name="Fekete E."/>
            <person name="Flipphi M."/>
            <person name="Glaser F."/>
            <person name="Gomez-Rodriguez E.Y."/>
            <person name="Gruber S."/>
            <person name="Han C."/>
            <person name="Henrissat B."/>
            <person name="Hermosa R."/>
            <person name="Hernandez-Onate M."/>
            <person name="Karaffa L."/>
            <person name="Kosti I."/>
            <person name="Le Crom S."/>
            <person name="Lindquist E."/>
            <person name="Lucas S."/>
            <person name="Luebeck M."/>
            <person name="Luebeck P.S."/>
            <person name="Margeot A."/>
            <person name="Metz B."/>
            <person name="Misra M."/>
            <person name="Nevalainen H."/>
            <person name="Omann M."/>
            <person name="Packer N."/>
            <person name="Perrone G."/>
            <person name="Uresti-Rivera E.E."/>
            <person name="Salamov A."/>
            <person name="Schmoll M."/>
            <person name="Seiboth B."/>
            <person name="Shapiro H."/>
            <person name="Sukno S."/>
            <person name="Tamayo-Ramos J.A."/>
            <person name="Tisch D."/>
            <person name="Wiest A."/>
            <person name="Wilkinson H.H."/>
            <person name="Zhang M."/>
            <person name="Coutinho P.M."/>
            <person name="Kenerley C.M."/>
            <person name="Monte E."/>
            <person name="Baker S.E."/>
            <person name="Grigoriev I.V."/>
        </authorList>
    </citation>
    <scope>NUCLEOTIDE SEQUENCE [LARGE SCALE GENOMIC DNA]</scope>
    <source>
        <strain evidence="3">ATCC 20476 / IMI 206040</strain>
    </source>
</reference>
<gene>
    <name evidence="2" type="ORF">TRIATDRAFT_89952</name>
</gene>
<dbReference type="AlphaFoldDB" id="G9NRF5"/>
<sequence>MGARKHVPAAALLVLLLLLPLLSLAVMRCGFALAMPARRRYTERHRRRCWQRTSALQCVPDGASDSLQHSTIQSRQMRCPSLAHVSSKVARLLERDARCEKEGETATKVHAQVMSGAEWCDSATNLPADRWRVSCSPRPAVEFSASPLQYGYGYGRDDGRPGFVANHVCFRPATAARPWAVHFFALPPPPAVASRLWLEEGRCA</sequence>